<gene>
    <name evidence="9" type="primary">LOC110989110</name>
</gene>
<evidence type="ECO:0000313" key="8">
    <source>
        <dbReference type="Proteomes" id="UP000694845"/>
    </source>
</evidence>
<feature type="domain" description="NTR" evidence="7">
    <location>
        <begin position="1498"/>
        <end position="1644"/>
    </location>
</feature>
<dbReference type="SUPFAM" id="SSF50242">
    <property type="entry name" value="TIMP-like"/>
    <property type="match status" value="1"/>
</dbReference>
<dbReference type="Proteomes" id="UP000694845">
    <property type="component" value="Unplaced"/>
</dbReference>
<dbReference type="Gene3D" id="2.60.40.1940">
    <property type="match status" value="1"/>
</dbReference>
<dbReference type="SMART" id="SM01361">
    <property type="entry name" value="A2M_recep"/>
    <property type="match status" value="1"/>
</dbReference>
<dbReference type="Gene3D" id="2.60.40.690">
    <property type="entry name" value="Alpha-macroglobulin, receptor-binding domain"/>
    <property type="match status" value="1"/>
</dbReference>
<dbReference type="PANTHER" id="PTHR11412">
    <property type="entry name" value="MACROGLOBULIN / COMPLEMENT"/>
    <property type="match status" value="1"/>
</dbReference>
<evidence type="ECO:0000256" key="6">
    <source>
        <dbReference type="SAM" id="SignalP"/>
    </source>
</evidence>
<dbReference type="GO" id="GO:0004866">
    <property type="term" value="F:endopeptidase inhibitor activity"/>
    <property type="evidence" value="ECO:0007669"/>
    <property type="project" value="InterPro"/>
</dbReference>
<dbReference type="GO" id="GO:0005615">
    <property type="term" value="C:extracellular space"/>
    <property type="evidence" value="ECO:0007669"/>
    <property type="project" value="InterPro"/>
</dbReference>
<dbReference type="OrthoDB" id="6359008at2759"/>
<feature type="signal peptide" evidence="6">
    <location>
        <begin position="1"/>
        <end position="21"/>
    </location>
</feature>
<dbReference type="GeneID" id="110989110"/>
<accession>A0A8B7ZU41</accession>
<dbReference type="Gene3D" id="6.20.50.160">
    <property type="match status" value="1"/>
</dbReference>
<dbReference type="Gene3D" id="2.40.50.120">
    <property type="match status" value="1"/>
</dbReference>
<dbReference type="InterPro" id="IPR008930">
    <property type="entry name" value="Terpenoid_cyclase/PrenylTrfase"/>
</dbReference>
<dbReference type="SMART" id="SM00643">
    <property type="entry name" value="C345C"/>
    <property type="match status" value="1"/>
</dbReference>
<dbReference type="Pfam" id="PF17791">
    <property type="entry name" value="MG3"/>
    <property type="match status" value="1"/>
</dbReference>
<feature type="chain" id="PRO_5034510001" evidence="6">
    <location>
        <begin position="22"/>
        <end position="1646"/>
    </location>
</feature>
<dbReference type="SMART" id="SM01359">
    <property type="entry name" value="A2M_N_2"/>
    <property type="match status" value="1"/>
</dbReference>
<dbReference type="InterPro" id="IPR040839">
    <property type="entry name" value="MG4"/>
</dbReference>
<dbReference type="Pfam" id="PF07703">
    <property type="entry name" value="A2M_BRD"/>
    <property type="match status" value="1"/>
</dbReference>
<organism evidence="8 9">
    <name type="scientific">Acanthaster planci</name>
    <name type="common">Crown-of-thorns starfish</name>
    <dbReference type="NCBI Taxonomy" id="133434"/>
    <lineage>
        <taxon>Eukaryota</taxon>
        <taxon>Metazoa</taxon>
        <taxon>Echinodermata</taxon>
        <taxon>Eleutherozoa</taxon>
        <taxon>Asterozoa</taxon>
        <taxon>Asteroidea</taxon>
        <taxon>Valvatacea</taxon>
        <taxon>Valvatida</taxon>
        <taxon>Acanthasteridae</taxon>
        <taxon>Acanthaster</taxon>
    </lineage>
</organism>
<dbReference type="SMART" id="SM01419">
    <property type="entry name" value="Thiol-ester_cl"/>
    <property type="match status" value="1"/>
</dbReference>
<dbReference type="SUPFAM" id="SSF48239">
    <property type="entry name" value="Terpenoid cyclases/Protein prenyltransferases"/>
    <property type="match status" value="1"/>
</dbReference>
<keyword evidence="8" id="KW-1185">Reference proteome</keyword>
<dbReference type="SMART" id="SM01360">
    <property type="entry name" value="A2M"/>
    <property type="match status" value="1"/>
</dbReference>
<evidence type="ECO:0000256" key="4">
    <source>
        <dbReference type="ARBA" id="ARBA00023157"/>
    </source>
</evidence>
<dbReference type="Pfam" id="PF17789">
    <property type="entry name" value="MG4"/>
    <property type="match status" value="1"/>
</dbReference>
<dbReference type="InterPro" id="IPR008993">
    <property type="entry name" value="TIMP-like_OB-fold"/>
</dbReference>
<dbReference type="Pfam" id="PF07677">
    <property type="entry name" value="A2M_recep"/>
    <property type="match status" value="1"/>
</dbReference>
<dbReference type="InterPro" id="IPR011625">
    <property type="entry name" value="A2M_N_BRD"/>
</dbReference>
<dbReference type="InterPro" id="IPR002890">
    <property type="entry name" value="MG2"/>
</dbReference>
<evidence type="ECO:0000313" key="9">
    <source>
        <dbReference type="RefSeq" id="XP_022108944.1"/>
    </source>
</evidence>
<dbReference type="InterPro" id="IPR036595">
    <property type="entry name" value="A-macroglobulin_rcpt-bd_sf"/>
</dbReference>
<dbReference type="Pfam" id="PF00207">
    <property type="entry name" value="A2M"/>
    <property type="match status" value="1"/>
</dbReference>
<dbReference type="PROSITE" id="PS50189">
    <property type="entry name" value="NTR"/>
    <property type="match status" value="1"/>
</dbReference>
<dbReference type="FunFam" id="2.60.40.1930:FF:000001">
    <property type="entry name" value="CD109 isoform 3"/>
    <property type="match status" value="1"/>
</dbReference>
<dbReference type="InterPro" id="IPR001134">
    <property type="entry name" value="Netrin_domain"/>
</dbReference>
<dbReference type="Gene3D" id="2.60.40.10">
    <property type="entry name" value="Immunoglobulins"/>
    <property type="match status" value="2"/>
</dbReference>
<sequence>MVKVCLLVVCAVVQLLVAAQAAQYFIVAPNVVRVAVEETILVSVRGTGANQIPVTLYFQVAWSTDRISERTILVTENEPQVAVLTIHGDQLPELPTGGQQFVTLVATANSAQLTFQDLRPILLSYQAGFAFIQTDKPLYTPKQDVNIRVVTLDQNMAPMNDELGVDIINPDGLTVERNRRRPNGGFMTHFFSLPPNPVLGSWTVTAYYGHQFKSNSSIQFEVKEYVLSKFYVEVTPHSMYIVPGTENLVSRVTARYMFGEPVVGNFYVIYGVFEDDGSLFKLQSKEGRLNEEGRADQDLDLGDLEVVNWAEILMGKRLIIQAFVTDRASGETVNANNTMVTFSPTPYTFNWDLTQRYFKPGLSFTVKACIRYMNGLPADGVRVIMSATATRQNGANVNLPGGYADDASRKLSGPQGQLDFTLNMPADTTMVSVSLETDEPYFVDANTRDTIFIQPQFPNANREYMVVRLPSQDIRQTPQIGWLSSVEAQLTHPQNVDVLNYFVIAGGRIVHKGVKDLVNLNTALDFMVTHDMAPSARVVAYYIKDDGHVVADALLIDVEEKCKNPIDLRFKGLVIQEGDIFKSDRPRQNIELEIRGQAETKVGLLAVDEAVFKLRNSHRLTQKKVFKRMAEYDLGCGPGGGQDSASILKDAGVTVLTNANLDIPYREALGCTAENRRVQRSTSVNKGEQILREFESISRGRSSVHDASWVNLQAVSIQSAFPESWMFEEVELLPFAGETGETLHRSTLPDSVTTWVIEAVAVSADFGLCVANPIKLEVRPPFFLDLSMPYSVLRFEQIEIVATVFNYADRPFEVSVYLKGKDGLCSVAQPEEYSDGTLIEVTPSAPASVKFVIMPLEVKDIPIEIVAVDTTGVYQNGVVKHLTVRPEGTKKEVVVPLTLDPANSRGSQRSERVGQEQHYYHMQNWKDDGGIYQVDFIQYIINKNAIPGTHRVRMSLFGKVQGSVVETVIGGVDNLLMIPTGNGEETMMRLGPNVYVYTYLKSTYQISANLETSSMQYIVNGVARELTFRLSDGSFFALASSFQSSTWLTAFVAKVFCQAKEFAFIDDGIICMAMEWLITRSQSPDDGSFRDVYRVLDREMTGGVQGKVSLTAYVLISLLECQCDTFDKDSSVAAAATFLEAELEELTRPYAIAITAYALALANSSRVQDAIRMLKDIATHDEASDSRYWAADDSSFGGGSKPYWYSRRPKAIEVETTSYALLALLTVGDIQYTHAIVKWLTNQENYHGGFVSSQDTVMALQALSVYAYRVQELDIDFFCTVTCDESNYDETFRVNADNALVPQVGTINIPNNSGEINVFVTTEGTGIGQFKFEASYYIAEPNYYSCDFELQANVGEVAEEDQLMERELFSYDIRVRYLRGEKSGMAILVVGLFTGYVAVEEDLRRVTANSNGRVQRYETTEHSVVFYFEDVPRLEAVDIQFRAERLFHVGRVQPVAIRVRNFYNSTEECVKFVSRKEGYSSIPTFCEGDTCVCAAGKCAREPARSSKDYSVYEMTVRACASEAHFAYKVRVDAVVGKGDFELYNMTILEPLKRGIDEVLNDDVRVFVKSKGCDTPKFRLQHTYLVIGTGGLPAKDMAEYAYTYLIDGRMYFYTYPTADRVRTGKWRRINQKLVELERQMEHGACRS</sequence>
<dbReference type="CDD" id="cd02896">
    <property type="entry name" value="complement_C3_C4_C5"/>
    <property type="match status" value="1"/>
</dbReference>
<dbReference type="InterPro" id="IPR041555">
    <property type="entry name" value="MG3"/>
</dbReference>
<evidence type="ECO:0000256" key="1">
    <source>
        <dbReference type="ARBA" id="ARBA00004613"/>
    </source>
</evidence>
<dbReference type="Pfam" id="PF01835">
    <property type="entry name" value="MG2"/>
    <property type="match status" value="1"/>
</dbReference>
<dbReference type="Gene3D" id="2.60.120.1540">
    <property type="match status" value="1"/>
</dbReference>
<protein>
    <submittedName>
        <fullName evidence="9">Ophiophagus venom factor-like isoform X1</fullName>
    </submittedName>
</protein>
<dbReference type="InterPro" id="IPR041425">
    <property type="entry name" value="C3/4/5_MG1"/>
</dbReference>
<keyword evidence="5" id="KW-0325">Glycoprotein</keyword>
<dbReference type="InterPro" id="IPR001599">
    <property type="entry name" value="Macroglobln_a2"/>
</dbReference>
<dbReference type="InterPro" id="IPR050473">
    <property type="entry name" value="A2M/Complement_sys"/>
</dbReference>
<dbReference type="Gene3D" id="1.50.10.20">
    <property type="match status" value="1"/>
</dbReference>
<dbReference type="InterPro" id="IPR011626">
    <property type="entry name" value="Alpha-macroglobulin_TED"/>
</dbReference>
<evidence type="ECO:0000256" key="3">
    <source>
        <dbReference type="ARBA" id="ARBA00022729"/>
    </source>
</evidence>
<reference evidence="9" key="1">
    <citation type="submission" date="2025-08" db="UniProtKB">
        <authorList>
            <consortium name="RefSeq"/>
        </authorList>
    </citation>
    <scope>IDENTIFICATION</scope>
</reference>
<proteinExistence type="predicted"/>
<dbReference type="RefSeq" id="XP_022108944.1">
    <property type="nucleotide sequence ID" value="XM_022253252.1"/>
</dbReference>
<dbReference type="Gene3D" id="2.20.130.20">
    <property type="match status" value="1"/>
</dbReference>
<dbReference type="SUPFAM" id="SSF49410">
    <property type="entry name" value="Alpha-macroglobulin receptor domain"/>
    <property type="match status" value="1"/>
</dbReference>
<dbReference type="PANTHER" id="PTHR11412:SF166">
    <property type="entry name" value="NTR DOMAIN-CONTAINING PROTEIN"/>
    <property type="match status" value="1"/>
</dbReference>
<dbReference type="InterPro" id="IPR013783">
    <property type="entry name" value="Ig-like_fold"/>
</dbReference>
<name>A0A8B7ZU41_ACAPL</name>
<evidence type="ECO:0000259" key="7">
    <source>
        <dbReference type="PROSITE" id="PS50189"/>
    </source>
</evidence>
<comment type="subcellular location">
    <subcellularLocation>
        <location evidence="1">Secreted</location>
    </subcellularLocation>
</comment>
<dbReference type="InterPro" id="IPR009048">
    <property type="entry name" value="A-macroglobulin_rcpt-bd"/>
</dbReference>
<dbReference type="Pfam" id="PF17790">
    <property type="entry name" value="MG1"/>
    <property type="match status" value="1"/>
</dbReference>
<keyword evidence="4" id="KW-1015">Disulfide bond</keyword>
<dbReference type="InterPro" id="IPR018933">
    <property type="entry name" value="Netrin_module_non-TIMP"/>
</dbReference>
<keyword evidence="3 6" id="KW-0732">Signal</keyword>
<dbReference type="KEGG" id="aplc:110989110"/>
<dbReference type="Gene3D" id="2.60.40.1930">
    <property type="match status" value="3"/>
</dbReference>
<evidence type="ECO:0000256" key="2">
    <source>
        <dbReference type="ARBA" id="ARBA00022525"/>
    </source>
</evidence>
<evidence type="ECO:0000256" key="5">
    <source>
        <dbReference type="ARBA" id="ARBA00023180"/>
    </source>
</evidence>
<dbReference type="InterPro" id="IPR047565">
    <property type="entry name" value="Alpha-macroglob_thiol-ester_cl"/>
</dbReference>
<keyword evidence="2" id="KW-0964">Secreted</keyword>
<dbReference type="Pfam" id="PF01759">
    <property type="entry name" value="NTR"/>
    <property type="match status" value="1"/>
</dbReference>
<dbReference type="Pfam" id="PF07678">
    <property type="entry name" value="TED_complement"/>
    <property type="match status" value="1"/>
</dbReference>